<dbReference type="AlphaFoldDB" id="A0A139NZ77"/>
<sequence length="47" mass="5040">MAGKGFTQAIAEDEGLRQGVTTYQGYLTSLPVAQGLDKEHTSIDELV</sequence>
<evidence type="ECO:0000313" key="2">
    <source>
        <dbReference type="Proteomes" id="UP000070678"/>
    </source>
</evidence>
<dbReference type="EC" id="1.4.1.1" evidence="1"/>
<keyword evidence="1" id="KW-0560">Oxidoreductase</keyword>
<protein>
    <submittedName>
        <fullName evidence="1">Alanine dehydrogenase</fullName>
        <ecNumber evidence="1">1.4.1.1</ecNumber>
    </submittedName>
</protein>
<dbReference type="Proteomes" id="UP000070678">
    <property type="component" value="Unassembled WGS sequence"/>
</dbReference>
<organism evidence="1 2">
    <name type="scientific">Streptococcus oralis</name>
    <dbReference type="NCBI Taxonomy" id="1303"/>
    <lineage>
        <taxon>Bacteria</taxon>
        <taxon>Bacillati</taxon>
        <taxon>Bacillota</taxon>
        <taxon>Bacilli</taxon>
        <taxon>Lactobacillales</taxon>
        <taxon>Streptococcaceae</taxon>
        <taxon>Streptococcus</taxon>
    </lineage>
</organism>
<dbReference type="Gene3D" id="3.40.50.720">
    <property type="entry name" value="NAD(P)-binding Rossmann-like Domain"/>
    <property type="match status" value="1"/>
</dbReference>
<dbReference type="GO" id="GO:0000286">
    <property type="term" value="F:alanine dehydrogenase activity"/>
    <property type="evidence" value="ECO:0007669"/>
    <property type="project" value="UniProtKB-EC"/>
</dbReference>
<name>A0A139NZ77_STROR</name>
<dbReference type="EMBL" id="LQNX01000050">
    <property type="protein sequence ID" value="KXT81173.1"/>
    <property type="molecule type" value="Genomic_DNA"/>
</dbReference>
<proteinExistence type="predicted"/>
<evidence type="ECO:0000313" key="1">
    <source>
        <dbReference type="EMBL" id="KXT81173.1"/>
    </source>
</evidence>
<reference evidence="1 2" key="1">
    <citation type="submission" date="2016-01" db="EMBL/GenBank/DDBJ databases">
        <title>Highly variable Streptococcus oralis are common among viridans streptococci isolated from primates.</title>
        <authorList>
            <person name="Denapaite D."/>
            <person name="Rieger M."/>
            <person name="Koendgen S."/>
            <person name="Brueckner R."/>
            <person name="Ochigava I."/>
            <person name="Kappeler P."/>
            <person name="Maetz-Rensing K."/>
            <person name="Leendertz F."/>
            <person name="Hakenbeck R."/>
        </authorList>
    </citation>
    <scope>NUCLEOTIDE SEQUENCE [LARGE SCALE GENOMIC DNA]</scope>
    <source>
        <strain evidence="1 2">DD15</strain>
    </source>
</reference>
<comment type="caution">
    <text evidence="1">The sequence shown here is derived from an EMBL/GenBank/DDBJ whole genome shotgun (WGS) entry which is preliminary data.</text>
</comment>
<accession>A0A139NZ77</accession>
<gene>
    <name evidence="1" type="ORF">SORDD15_00759</name>
</gene>
<dbReference type="PATRIC" id="fig|1303.78.peg.818"/>